<dbReference type="GeneID" id="116167108"/>
<dbReference type="PRINTS" id="PR00080">
    <property type="entry name" value="SDRFAMILY"/>
</dbReference>
<keyword evidence="2" id="KW-0560">Oxidoreductase</keyword>
<name>A0A1Y1NDY7_PHOPY</name>
<dbReference type="Gene3D" id="3.40.50.720">
    <property type="entry name" value="NAD(P)-binding Rossmann-like Domain"/>
    <property type="match status" value="1"/>
</dbReference>
<dbReference type="KEGG" id="ppyr:116167108"/>
<dbReference type="PANTHER" id="PTHR44229:SF8">
    <property type="entry name" value="ALCOHOL DEHYDROGENASE-RELATED"/>
    <property type="match status" value="1"/>
</dbReference>
<dbReference type="PANTHER" id="PTHR44229">
    <property type="entry name" value="15-HYDROXYPROSTAGLANDIN DEHYDROGENASE [NAD(+)]"/>
    <property type="match status" value="1"/>
</dbReference>
<dbReference type="SUPFAM" id="SSF51735">
    <property type="entry name" value="NAD(P)-binding Rossmann-fold domains"/>
    <property type="match status" value="1"/>
</dbReference>
<evidence type="ECO:0000256" key="3">
    <source>
        <dbReference type="RuleBase" id="RU000363"/>
    </source>
</evidence>
<protein>
    <submittedName>
        <fullName evidence="4">Uncharacterized protein</fullName>
    </submittedName>
</protein>
<dbReference type="OrthoDB" id="37659at2759"/>
<evidence type="ECO:0000256" key="2">
    <source>
        <dbReference type="ARBA" id="ARBA00023002"/>
    </source>
</evidence>
<dbReference type="Pfam" id="PF00106">
    <property type="entry name" value="adh_short"/>
    <property type="match status" value="1"/>
</dbReference>
<dbReference type="GO" id="GO:0016616">
    <property type="term" value="F:oxidoreductase activity, acting on the CH-OH group of donors, NAD or NADP as acceptor"/>
    <property type="evidence" value="ECO:0007669"/>
    <property type="project" value="TreeGrafter"/>
</dbReference>
<dbReference type="InterPro" id="IPR020904">
    <property type="entry name" value="Sc_DH/Rdtase_CS"/>
</dbReference>
<organism evidence="4">
    <name type="scientific">Photinus pyralis</name>
    <name type="common">Common eastern firefly</name>
    <name type="synonym">Lampyris pyralis</name>
    <dbReference type="NCBI Taxonomy" id="7054"/>
    <lineage>
        <taxon>Eukaryota</taxon>
        <taxon>Metazoa</taxon>
        <taxon>Ecdysozoa</taxon>
        <taxon>Arthropoda</taxon>
        <taxon>Hexapoda</taxon>
        <taxon>Insecta</taxon>
        <taxon>Pterygota</taxon>
        <taxon>Neoptera</taxon>
        <taxon>Endopterygota</taxon>
        <taxon>Coleoptera</taxon>
        <taxon>Polyphaga</taxon>
        <taxon>Elateriformia</taxon>
        <taxon>Elateroidea</taxon>
        <taxon>Lampyridae</taxon>
        <taxon>Lampyrinae</taxon>
        <taxon>Photinus</taxon>
    </lineage>
</organism>
<dbReference type="InterPro" id="IPR002347">
    <property type="entry name" value="SDR_fam"/>
</dbReference>
<evidence type="ECO:0000313" key="4">
    <source>
        <dbReference type="EMBL" id="JAV93837.1"/>
    </source>
</evidence>
<proteinExistence type="inferred from homology"/>
<dbReference type="InterPro" id="IPR036291">
    <property type="entry name" value="NAD(P)-bd_dom_sf"/>
</dbReference>
<dbReference type="EMBL" id="GEZM01010783">
    <property type="protein sequence ID" value="JAV93837.1"/>
    <property type="molecule type" value="Transcribed_RNA"/>
</dbReference>
<dbReference type="AlphaFoldDB" id="A0A1Y1NDY7"/>
<evidence type="ECO:0000256" key="1">
    <source>
        <dbReference type="ARBA" id="ARBA00006484"/>
    </source>
</evidence>
<dbReference type="PRINTS" id="PR00081">
    <property type="entry name" value="GDHRDH"/>
</dbReference>
<comment type="similarity">
    <text evidence="1 3">Belongs to the short-chain dehydrogenases/reductases (SDR) family.</text>
</comment>
<sequence>MMFPISGKVALITGGSEGIGAAIAKELLRAGLKGVTILGRSADKGTRMVEELTKEFGKGKAIFIRADVSTKEEIEEAFKKTVEIFNNIDIVVNNAVTLTKDWDRYITANLTGTIAGTMLAYETYLPKYASDNKGVIIIMSSQSGLYGEPSAPLYAASKSGGIALTISMGSEYHYNRTGIKVIAVCPGYTDTPGVGVGEGNFEGRAYYEAFLELIKDQPTPQPASAVGKAVVTIIKEARSGSIWMVHDSQSPYEVKMEVVKV</sequence>
<dbReference type="GO" id="GO:0005737">
    <property type="term" value="C:cytoplasm"/>
    <property type="evidence" value="ECO:0007669"/>
    <property type="project" value="TreeGrafter"/>
</dbReference>
<reference evidence="4" key="1">
    <citation type="journal article" date="2016" name="Sci. Rep.">
        <title>Molecular characterization of firefly nuptial gifts: a multi-omics approach sheds light on postcopulatory sexual selection.</title>
        <authorList>
            <person name="Al-Wathiqui N."/>
            <person name="Fallon T.R."/>
            <person name="South A."/>
            <person name="Weng J.K."/>
            <person name="Lewis S.M."/>
        </authorList>
    </citation>
    <scope>NUCLEOTIDE SEQUENCE</scope>
</reference>
<dbReference type="RefSeq" id="XP_031338209.1">
    <property type="nucleotide sequence ID" value="XM_031482349.1"/>
</dbReference>
<dbReference type="PROSITE" id="PS00061">
    <property type="entry name" value="ADH_SHORT"/>
    <property type="match status" value="1"/>
</dbReference>
<accession>A0A1Y1NDY7</accession>